<dbReference type="Proteomes" id="UP000005239">
    <property type="component" value="Unassembled WGS sequence"/>
</dbReference>
<sequence>MHDSDLFPSLTLYHIYFYFTPSMFHLFIFIFFPTTFPVFTFLTGSRRICTASVEKINGEWKNIRVGSAIAHTKVKSSIPFPTSPFYPHYERSIECFNSTLNKSERIFNLDPRKAEVCMAEAYFKSDRWTFTAGPTTIWYPRNESSSVSCTDCSSSIDESLPLSQQILPLLIHNGSYWIWKDGRGKISPPSIQFSIEGGDGKTRKPSLQTKWNIERIISTTPSHDHLFIYRPGKEESNREEIGNQTKNIISLTQVSTEDSVNGLIQTELIDGKKKGGISNENSERKTNISAMIREVVWTNSTITQISSTSNGVKNEDPISTTPQFSQLKETIVKSRISAVITSNIDNDLSLFDREEGEESREIRKDYRDRGNESMKEDEEEMKREGKIKMTVVKMERREKTEGASIHIPHQMEILRMGVIIGFISISIIIIVFTLIITMLGRRLNSTTSRDNLFSSDSKRNETARF</sequence>
<accession>A0A8R1YMJ2</accession>
<name>A0A2A6BN60_PRIPA</name>
<feature type="region of interest" description="Disordered" evidence="1">
    <location>
        <begin position="353"/>
        <end position="383"/>
    </location>
</feature>
<reference evidence="3" key="2">
    <citation type="submission" date="2022-06" db="UniProtKB">
        <authorList>
            <consortium name="EnsemblMetazoa"/>
        </authorList>
    </citation>
    <scope>IDENTIFICATION</scope>
    <source>
        <strain evidence="3">PS312</strain>
    </source>
</reference>
<keyword evidence="2" id="KW-1133">Transmembrane helix</keyword>
<dbReference type="AlphaFoldDB" id="A0A2A6BN60"/>
<keyword evidence="4" id="KW-1185">Reference proteome</keyword>
<evidence type="ECO:0000313" key="3">
    <source>
        <dbReference type="EnsemblMetazoa" id="PPA35663.1"/>
    </source>
</evidence>
<evidence type="ECO:0000313" key="4">
    <source>
        <dbReference type="Proteomes" id="UP000005239"/>
    </source>
</evidence>
<feature type="compositionally biased region" description="Basic and acidic residues" evidence="1">
    <location>
        <begin position="359"/>
        <end position="383"/>
    </location>
</feature>
<protein>
    <submittedName>
        <fullName evidence="3">Uncharacterized protein</fullName>
    </submittedName>
</protein>
<feature type="transmembrane region" description="Helical" evidence="2">
    <location>
        <begin position="15"/>
        <end position="42"/>
    </location>
</feature>
<evidence type="ECO:0000256" key="1">
    <source>
        <dbReference type="SAM" id="MobiDB-lite"/>
    </source>
</evidence>
<reference evidence="4" key="1">
    <citation type="journal article" date="2008" name="Nat. Genet.">
        <title>The Pristionchus pacificus genome provides a unique perspective on nematode lifestyle and parasitism.</title>
        <authorList>
            <person name="Dieterich C."/>
            <person name="Clifton S.W."/>
            <person name="Schuster L.N."/>
            <person name="Chinwalla A."/>
            <person name="Delehaunty K."/>
            <person name="Dinkelacker I."/>
            <person name="Fulton L."/>
            <person name="Fulton R."/>
            <person name="Godfrey J."/>
            <person name="Minx P."/>
            <person name="Mitreva M."/>
            <person name="Roeseler W."/>
            <person name="Tian H."/>
            <person name="Witte H."/>
            <person name="Yang S.P."/>
            <person name="Wilson R.K."/>
            <person name="Sommer R.J."/>
        </authorList>
    </citation>
    <scope>NUCLEOTIDE SEQUENCE [LARGE SCALE GENOMIC DNA]</scope>
    <source>
        <strain evidence="4">PS312</strain>
    </source>
</reference>
<organism evidence="3 4">
    <name type="scientific">Pristionchus pacificus</name>
    <name type="common">Parasitic nematode worm</name>
    <dbReference type="NCBI Taxonomy" id="54126"/>
    <lineage>
        <taxon>Eukaryota</taxon>
        <taxon>Metazoa</taxon>
        <taxon>Ecdysozoa</taxon>
        <taxon>Nematoda</taxon>
        <taxon>Chromadorea</taxon>
        <taxon>Rhabditida</taxon>
        <taxon>Rhabditina</taxon>
        <taxon>Diplogasteromorpha</taxon>
        <taxon>Diplogasteroidea</taxon>
        <taxon>Neodiplogasteridae</taxon>
        <taxon>Pristionchus</taxon>
    </lineage>
</organism>
<gene>
    <name evidence="3" type="primary">WBGene00274032</name>
</gene>
<keyword evidence="2" id="KW-0472">Membrane</keyword>
<evidence type="ECO:0000256" key="2">
    <source>
        <dbReference type="SAM" id="Phobius"/>
    </source>
</evidence>
<accession>A0A2A6BN60</accession>
<dbReference type="EnsemblMetazoa" id="PPA35663.1">
    <property type="protein sequence ID" value="PPA35663.1"/>
    <property type="gene ID" value="WBGene00274032"/>
</dbReference>
<keyword evidence="2" id="KW-0812">Transmembrane</keyword>
<feature type="transmembrane region" description="Helical" evidence="2">
    <location>
        <begin position="418"/>
        <end position="439"/>
    </location>
</feature>
<proteinExistence type="predicted"/>